<dbReference type="Gene3D" id="3.60.15.10">
    <property type="entry name" value="Ribonuclease Z/Hydroxyacylglutathione hydrolase-like"/>
    <property type="match status" value="2"/>
</dbReference>
<reference evidence="9" key="1">
    <citation type="submission" date="2017-09" db="EMBL/GenBank/DDBJ databases">
        <title>Depth-based differentiation of microbial function through sediment-hosted aquifers and enrichment of novel symbionts in the deep terrestrial subsurface.</title>
        <authorList>
            <person name="Probst A.J."/>
            <person name="Ladd B."/>
            <person name="Jarett J.K."/>
            <person name="Geller-Mcgrath D.E."/>
            <person name="Sieber C.M.K."/>
            <person name="Emerson J.B."/>
            <person name="Anantharaman K."/>
            <person name="Thomas B.C."/>
            <person name="Malmstrom R."/>
            <person name="Stieglmeier M."/>
            <person name="Klingl A."/>
            <person name="Woyke T."/>
            <person name="Ryan C.M."/>
            <person name="Banfield J.F."/>
        </authorList>
    </citation>
    <scope>NUCLEOTIDE SEQUENCE [LARGE SCALE GENOMIC DNA]</scope>
</reference>
<evidence type="ECO:0000259" key="7">
    <source>
        <dbReference type="SMART" id="SM00849"/>
    </source>
</evidence>
<dbReference type="InterPro" id="IPR001279">
    <property type="entry name" value="Metallo-B-lactamas"/>
</dbReference>
<dbReference type="Pfam" id="PF07521">
    <property type="entry name" value="RMMBL"/>
    <property type="match status" value="1"/>
</dbReference>
<dbReference type="Proteomes" id="UP000230713">
    <property type="component" value="Unassembled WGS sequence"/>
</dbReference>
<comment type="caution">
    <text evidence="8">The sequence shown here is derived from an EMBL/GenBank/DDBJ whole genome shotgun (WGS) entry which is preliminary data.</text>
</comment>
<keyword evidence="3" id="KW-0378">Hydrolase</keyword>
<evidence type="ECO:0000313" key="8">
    <source>
        <dbReference type="EMBL" id="PIV13769.1"/>
    </source>
</evidence>
<evidence type="ECO:0000256" key="4">
    <source>
        <dbReference type="ARBA" id="ARBA00022833"/>
    </source>
</evidence>
<dbReference type="Pfam" id="PF22505">
    <property type="entry name" value="RNase_J_b_CASP"/>
    <property type="match status" value="1"/>
</dbReference>
<dbReference type="InterPro" id="IPR036866">
    <property type="entry name" value="RibonucZ/Hydroxyglut_hydro"/>
</dbReference>
<dbReference type="InterPro" id="IPR055132">
    <property type="entry name" value="RNase_J_b_CASP"/>
</dbReference>
<dbReference type="SMART" id="SM00849">
    <property type="entry name" value="Lactamase_B"/>
    <property type="match status" value="1"/>
</dbReference>
<keyword evidence="5" id="KW-0269">Exonuclease</keyword>
<dbReference type="PANTHER" id="PTHR43694">
    <property type="entry name" value="RIBONUCLEASE J"/>
    <property type="match status" value="1"/>
</dbReference>
<evidence type="ECO:0000256" key="5">
    <source>
        <dbReference type="ARBA" id="ARBA00022839"/>
    </source>
</evidence>
<feature type="domain" description="Metallo-beta-lactamase" evidence="7">
    <location>
        <begin position="34"/>
        <end position="263"/>
    </location>
</feature>
<dbReference type="Pfam" id="PF00753">
    <property type="entry name" value="Lactamase_B"/>
    <property type="match status" value="1"/>
</dbReference>
<evidence type="ECO:0000256" key="6">
    <source>
        <dbReference type="ARBA" id="ARBA00022884"/>
    </source>
</evidence>
<sequence>MYNKTKIRKITSQNAKHQQKYMEIYAIGGYDEVGRNMSAVRVGDEIVILDMGINITPLAESGDIKVETLSREELYNFTIVPDDRIIKDKKKVAAIVLSHGHLDHIGAVFALAEQYDCPIIGTPYTLEILRKIIKGESERKTKPTTIFAKKSDDVEREYDGAMTTYRELRNKFIVVPNNSKYKLNENINIEMVGCSHSIPDSAIVVLHTKEGVVVYANDWKFDDSPTDMNFPNYKRLFELGKQGVKVLIDGALNIEKKGYCPSEYIGQEILKGALLKTQHQELSSYGSLLVVTAFASNIARFQAVQRFAEMLNRRLIVLGGSTVKYITAAQGLGKISGIIELYKSKSSIKTVLGRVKKDPNKHLIFCTGNQGEENAVLSRIAGRDYKGFSFPRGTQVFFSSSIIPSDINKKNVENLEKLLDKQGCRIYRDLHASGHAYKEEHREIIRMLKPKTIIPCHTDNEGKLNYFKLGIEEHYKIGKTMLALNNGDVVRIK</sequence>
<evidence type="ECO:0000256" key="3">
    <source>
        <dbReference type="ARBA" id="ARBA00022801"/>
    </source>
</evidence>
<keyword evidence="2" id="KW-0479">Metal-binding</keyword>
<dbReference type="EMBL" id="PEUT01000027">
    <property type="protein sequence ID" value="PIV13769.1"/>
    <property type="molecule type" value="Genomic_DNA"/>
</dbReference>
<keyword evidence="6" id="KW-0694">RNA-binding</keyword>
<dbReference type="GO" id="GO:0004527">
    <property type="term" value="F:exonuclease activity"/>
    <property type="evidence" value="ECO:0007669"/>
    <property type="project" value="UniProtKB-KW"/>
</dbReference>
<accession>A0A2H9M458</accession>
<name>A0A2H9M458_HUBC1</name>
<dbReference type="GO" id="GO:0046872">
    <property type="term" value="F:metal ion binding"/>
    <property type="evidence" value="ECO:0007669"/>
    <property type="project" value="UniProtKB-KW"/>
</dbReference>
<organism evidence="8 9">
    <name type="scientific">Huberarchaeum crystalense</name>
    <dbReference type="NCBI Taxonomy" id="2014257"/>
    <lineage>
        <taxon>Archaea</taxon>
        <taxon>Candidatus Huberarchaeota</taxon>
        <taxon>Candidatus Huberarchaeia</taxon>
        <taxon>Candidatus Huberarchaeales</taxon>
        <taxon>Candidatus Huberarchaeaceae</taxon>
        <taxon>Candidatus Huberarchaeum</taxon>
    </lineage>
</organism>
<dbReference type="PANTHER" id="PTHR43694:SF1">
    <property type="entry name" value="RIBONUCLEASE J"/>
    <property type="match status" value="1"/>
</dbReference>
<evidence type="ECO:0000256" key="1">
    <source>
        <dbReference type="ARBA" id="ARBA00022722"/>
    </source>
</evidence>
<dbReference type="AlphaFoldDB" id="A0A2H9M458"/>
<dbReference type="InterPro" id="IPR042173">
    <property type="entry name" value="RNase_J_2"/>
</dbReference>
<dbReference type="Gene3D" id="3.40.50.10710">
    <property type="entry name" value="Metallo-hydrolase/oxidoreductase"/>
    <property type="match status" value="1"/>
</dbReference>
<keyword evidence="1" id="KW-0540">Nuclease</keyword>
<dbReference type="CDD" id="cd07714">
    <property type="entry name" value="RNaseJ_MBL-fold"/>
    <property type="match status" value="1"/>
</dbReference>
<dbReference type="InterPro" id="IPR011108">
    <property type="entry name" value="RMMBL"/>
</dbReference>
<dbReference type="GO" id="GO:0003723">
    <property type="term" value="F:RNA binding"/>
    <property type="evidence" value="ECO:0007669"/>
    <property type="project" value="UniProtKB-KW"/>
</dbReference>
<keyword evidence="4" id="KW-0862">Zinc</keyword>
<evidence type="ECO:0000313" key="9">
    <source>
        <dbReference type="Proteomes" id="UP000230713"/>
    </source>
</evidence>
<evidence type="ECO:0000256" key="2">
    <source>
        <dbReference type="ARBA" id="ARBA00022723"/>
    </source>
</evidence>
<gene>
    <name evidence="8" type="ORF">COS45_01160</name>
</gene>
<protein>
    <recommendedName>
        <fullName evidence="7">Metallo-beta-lactamase domain-containing protein</fullName>
    </recommendedName>
</protein>
<dbReference type="SUPFAM" id="SSF56281">
    <property type="entry name" value="Metallo-hydrolase/oxidoreductase"/>
    <property type="match status" value="1"/>
</dbReference>
<proteinExistence type="predicted"/>